<dbReference type="SUPFAM" id="SSF49265">
    <property type="entry name" value="Fibronectin type III"/>
    <property type="match status" value="1"/>
</dbReference>
<dbReference type="InterPro" id="IPR036116">
    <property type="entry name" value="FN3_sf"/>
</dbReference>
<dbReference type="PROSITE" id="PS50853">
    <property type="entry name" value="FN3"/>
    <property type="match status" value="1"/>
</dbReference>
<comment type="caution">
    <text evidence="3">The sequence shown here is derived from an EMBL/GenBank/DDBJ whole genome shotgun (WGS) entry which is preliminary data.</text>
</comment>
<dbReference type="Proteomes" id="UP000196587">
    <property type="component" value="Unassembled WGS sequence"/>
</dbReference>
<dbReference type="InterPro" id="IPR033427">
    <property type="entry name" value="DUF5123"/>
</dbReference>
<sequence length="520" mass="56392">MRKYIIAALAFATILAGGLTFTACDDVDDVKDLTLDRLLSPTNVTAFIRNKTNVELKWDAINGATSYTIGVFQGNPNDGASALITESTEDVTYTITGLEGETEYTFGVKSVAEGKNDSKWSLITRSTDAEQIFYDVSDDDLQATSVTLRWPAGETATTIVITPGEITHSVTTDEITAGAATISGLVSETTYTAKLMNGEKTRGTVTFKTLIDFGDATVVQEGDNLVDILDNAAENAAIVLVSGTFDLGEYALTKSVNISGYKSSDKPTINGRFTVGATTISLSLTNLIVDGLYEQDNLLELKDANANVSNLNIIGCEIRNTNKHLIYANKIGKFGNITIDNCIIENVKDSEGDGIDLREGSELTSLVVNKSTFRNGFRTFLRCQVTNTATVSFNECTFYNVCTLDNSNNSGLFQMDKTTASSQLSVKKCFFYGVGIENPQNTASGVWAKKGKMKATCSYIQNYYYNCPNLWNTSNSQYADAHDDVAMETVDPQFIDAASGNLTIGNQTVKDLAVGDPRWY</sequence>
<evidence type="ECO:0000313" key="3">
    <source>
        <dbReference type="EMBL" id="OUP35391.1"/>
    </source>
</evidence>
<dbReference type="InterPro" id="IPR012334">
    <property type="entry name" value="Pectin_lyas_fold"/>
</dbReference>
<evidence type="ECO:0000259" key="2">
    <source>
        <dbReference type="PROSITE" id="PS50853"/>
    </source>
</evidence>
<keyword evidence="1" id="KW-0732">Signal</keyword>
<dbReference type="SMART" id="SM00060">
    <property type="entry name" value="FN3"/>
    <property type="match status" value="1"/>
</dbReference>
<dbReference type="PROSITE" id="PS51257">
    <property type="entry name" value="PROKAR_LIPOPROTEIN"/>
    <property type="match status" value="1"/>
</dbReference>
<dbReference type="Pfam" id="PF17161">
    <property type="entry name" value="DUF5123"/>
    <property type="match status" value="1"/>
</dbReference>
<dbReference type="CDD" id="cd00063">
    <property type="entry name" value="FN3"/>
    <property type="match status" value="1"/>
</dbReference>
<feature type="chain" id="PRO_5011001637" description="Fibronectin type-III domain-containing protein" evidence="1">
    <location>
        <begin position="23"/>
        <end position="520"/>
    </location>
</feature>
<name>A0A1Y4JZF8_9BACE</name>
<reference evidence="4" key="1">
    <citation type="submission" date="2017-04" db="EMBL/GenBank/DDBJ databases">
        <title>Function of individual gut microbiota members based on whole genome sequencing of pure cultures obtained from chicken caecum.</title>
        <authorList>
            <person name="Medvecky M."/>
            <person name="Cejkova D."/>
            <person name="Polansky O."/>
            <person name="Karasova D."/>
            <person name="Kubasova T."/>
            <person name="Cizek A."/>
            <person name="Rychlik I."/>
        </authorList>
    </citation>
    <scope>NUCLEOTIDE SEQUENCE [LARGE SCALE GENOMIC DNA]</scope>
    <source>
        <strain evidence="4">An189</strain>
    </source>
</reference>
<dbReference type="GeneID" id="61678104"/>
<feature type="signal peptide" evidence="1">
    <location>
        <begin position="1"/>
        <end position="22"/>
    </location>
</feature>
<gene>
    <name evidence="3" type="ORF">B5F24_05325</name>
</gene>
<dbReference type="Pfam" id="PF00041">
    <property type="entry name" value="fn3"/>
    <property type="match status" value="1"/>
</dbReference>
<dbReference type="Pfam" id="PF16318">
    <property type="entry name" value="DUF4957"/>
    <property type="match status" value="1"/>
</dbReference>
<dbReference type="Gene3D" id="2.160.20.10">
    <property type="entry name" value="Single-stranded right-handed beta-helix, Pectin lyase-like"/>
    <property type="match status" value="1"/>
</dbReference>
<protein>
    <recommendedName>
        <fullName evidence="2">Fibronectin type-III domain-containing protein</fullName>
    </recommendedName>
</protein>
<proteinExistence type="predicted"/>
<evidence type="ECO:0000313" key="4">
    <source>
        <dbReference type="Proteomes" id="UP000196587"/>
    </source>
</evidence>
<dbReference type="InterPro" id="IPR013783">
    <property type="entry name" value="Ig-like_fold"/>
</dbReference>
<dbReference type="EMBL" id="NFKE01000003">
    <property type="protein sequence ID" value="OUP35391.1"/>
    <property type="molecule type" value="Genomic_DNA"/>
</dbReference>
<dbReference type="AlphaFoldDB" id="A0A1Y4JZF8"/>
<dbReference type="Gene3D" id="2.60.40.10">
    <property type="entry name" value="Immunoglobulins"/>
    <property type="match status" value="1"/>
</dbReference>
<dbReference type="InterPro" id="IPR011050">
    <property type="entry name" value="Pectin_lyase_fold/virulence"/>
</dbReference>
<feature type="domain" description="Fibronectin type-III" evidence="2">
    <location>
        <begin position="40"/>
        <end position="131"/>
    </location>
</feature>
<organism evidence="3 4">
    <name type="scientific">Bacteroides clarus</name>
    <dbReference type="NCBI Taxonomy" id="626929"/>
    <lineage>
        <taxon>Bacteria</taxon>
        <taxon>Pseudomonadati</taxon>
        <taxon>Bacteroidota</taxon>
        <taxon>Bacteroidia</taxon>
        <taxon>Bacteroidales</taxon>
        <taxon>Bacteroidaceae</taxon>
        <taxon>Bacteroides</taxon>
    </lineage>
</organism>
<evidence type="ECO:0000256" key="1">
    <source>
        <dbReference type="SAM" id="SignalP"/>
    </source>
</evidence>
<dbReference type="InterPro" id="IPR032530">
    <property type="entry name" value="DUF4957"/>
</dbReference>
<dbReference type="SUPFAM" id="SSF51126">
    <property type="entry name" value="Pectin lyase-like"/>
    <property type="match status" value="1"/>
</dbReference>
<dbReference type="InterPro" id="IPR003961">
    <property type="entry name" value="FN3_dom"/>
</dbReference>
<accession>A0A1Y4JZF8</accession>
<dbReference type="RefSeq" id="WP_022218201.1">
    <property type="nucleotide sequence ID" value="NZ_CALIXP010000014.1"/>
</dbReference>